<sequence>MTNFRSILKSVLGNTDQKLNVIFKAETNFFVWSSYHELVPKTFQQSL</sequence>
<dbReference type="BioCyc" id="LBOR1193007:G11KN-625-MONOMER"/>
<organism evidence="1 2">
    <name type="scientific">Leptospira borgpetersenii str. 200701203</name>
    <dbReference type="NCBI Taxonomy" id="1193007"/>
    <lineage>
        <taxon>Bacteria</taxon>
        <taxon>Pseudomonadati</taxon>
        <taxon>Spirochaetota</taxon>
        <taxon>Spirochaetia</taxon>
        <taxon>Leptospirales</taxon>
        <taxon>Leptospiraceae</taxon>
        <taxon>Leptospira</taxon>
    </lineage>
</organism>
<protein>
    <submittedName>
        <fullName evidence="1">Uncharacterized protein</fullName>
    </submittedName>
</protein>
<evidence type="ECO:0000313" key="1">
    <source>
        <dbReference type="EMBL" id="EMF98954.1"/>
    </source>
</evidence>
<accession>M3HMT0</accession>
<comment type="caution">
    <text evidence="1">The sequence shown here is derived from an EMBL/GenBank/DDBJ whole genome shotgun (WGS) entry which is preliminary data.</text>
</comment>
<proteinExistence type="predicted"/>
<dbReference type="Proteomes" id="UP000011783">
    <property type="component" value="Unassembled WGS sequence"/>
</dbReference>
<evidence type="ECO:0000313" key="2">
    <source>
        <dbReference type="Proteomes" id="UP000011783"/>
    </source>
</evidence>
<gene>
    <name evidence="1" type="ORF">LEP1GSC123_3030</name>
</gene>
<dbReference type="EMBL" id="AKWO02000078">
    <property type="protein sequence ID" value="EMF98954.1"/>
    <property type="molecule type" value="Genomic_DNA"/>
</dbReference>
<dbReference type="AlphaFoldDB" id="M3HMT0"/>
<name>M3HMT0_LEPBO</name>
<reference evidence="1 2" key="1">
    <citation type="submission" date="2013-01" db="EMBL/GenBank/DDBJ databases">
        <authorList>
            <person name="Harkins D.M."/>
            <person name="Durkin A.S."/>
            <person name="Brinkac L.M."/>
            <person name="Haft D.H."/>
            <person name="Selengut J.D."/>
            <person name="Sanka R."/>
            <person name="DePew J."/>
            <person name="Purushe J."/>
            <person name="Picardeau M."/>
            <person name="Werts C."/>
            <person name="Goarant C."/>
            <person name="Vinetz J.M."/>
            <person name="Sutton G.G."/>
            <person name="Nierman W.C."/>
            <person name="Fouts D.E."/>
        </authorList>
    </citation>
    <scope>NUCLEOTIDE SEQUENCE [LARGE SCALE GENOMIC DNA]</scope>
    <source>
        <strain evidence="1 2">200701203</strain>
    </source>
</reference>